<accession>A0A1T4Q3D4</accession>
<gene>
    <name evidence="2" type="ORF">SAMN02745782_01977</name>
</gene>
<name>A0A1T4Q3D4_VIBCI</name>
<feature type="transmembrane region" description="Helical" evidence="1">
    <location>
        <begin position="53"/>
        <end position="75"/>
    </location>
</feature>
<feature type="transmembrane region" description="Helical" evidence="1">
    <location>
        <begin position="28"/>
        <end position="46"/>
    </location>
</feature>
<organism evidence="2 3">
    <name type="scientific">Vibrio cincinnatiensis DSM 19608</name>
    <dbReference type="NCBI Taxonomy" id="1123491"/>
    <lineage>
        <taxon>Bacteria</taxon>
        <taxon>Pseudomonadati</taxon>
        <taxon>Pseudomonadota</taxon>
        <taxon>Gammaproteobacteria</taxon>
        <taxon>Vibrionales</taxon>
        <taxon>Vibrionaceae</taxon>
        <taxon>Vibrio</taxon>
    </lineage>
</organism>
<evidence type="ECO:0000313" key="3">
    <source>
        <dbReference type="Proteomes" id="UP000190834"/>
    </source>
</evidence>
<dbReference type="STRING" id="1123491.SAMN02745782_01977"/>
<dbReference type="OrthoDB" id="5828030at2"/>
<keyword evidence="3" id="KW-1185">Reference proteome</keyword>
<dbReference type="RefSeq" id="WP_078926358.1">
    <property type="nucleotide sequence ID" value="NZ_FUXB01000009.1"/>
</dbReference>
<keyword evidence="1" id="KW-1133">Transmembrane helix</keyword>
<evidence type="ECO:0008006" key="4">
    <source>
        <dbReference type="Google" id="ProtNLM"/>
    </source>
</evidence>
<dbReference type="GeneID" id="70581552"/>
<reference evidence="3" key="1">
    <citation type="submission" date="2017-02" db="EMBL/GenBank/DDBJ databases">
        <authorList>
            <person name="Varghese N."/>
            <person name="Submissions S."/>
        </authorList>
    </citation>
    <scope>NUCLEOTIDE SEQUENCE [LARGE SCALE GENOMIC DNA]</scope>
    <source>
        <strain evidence="3">DSM 19608</strain>
    </source>
</reference>
<dbReference type="AlphaFoldDB" id="A0A1T4Q3D4"/>
<keyword evidence="1" id="KW-0812">Transmembrane</keyword>
<dbReference type="Proteomes" id="UP000190834">
    <property type="component" value="Unassembled WGS sequence"/>
</dbReference>
<feature type="transmembrane region" description="Helical" evidence="1">
    <location>
        <begin position="81"/>
        <end position="102"/>
    </location>
</feature>
<keyword evidence="1" id="KW-0472">Membrane</keyword>
<sequence>MKWLFIAILSVLAAIASAEHFHSFLLGSSIAVVAVSSAYWLSFRCTRFPELALMLLFLGVIAKMVITIIGVLWGVSSQWMTSPAVFGLSYLFFSLVTTYFWFCHRSKLLRTPGSF</sequence>
<protein>
    <recommendedName>
        <fullName evidence="4">NADH:ubiquinone oxidoreductase</fullName>
    </recommendedName>
</protein>
<evidence type="ECO:0000256" key="1">
    <source>
        <dbReference type="SAM" id="Phobius"/>
    </source>
</evidence>
<proteinExistence type="predicted"/>
<dbReference type="EMBL" id="FUXB01000009">
    <property type="protein sequence ID" value="SJZ98174.1"/>
    <property type="molecule type" value="Genomic_DNA"/>
</dbReference>
<evidence type="ECO:0000313" key="2">
    <source>
        <dbReference type="EMBL" id="SJZ98174.1"/>
    </source>
</evidence>